<sequence>MIQSRVLISTDDPLRVYSTVVDQPADQANTQWQMENLKADIFGNLHCFHQYGSFLRYHEGDFIAKQLANWKILIIDWRPNGKVVDRLEDKQMETNETYRVNIKIFLASIRENIWSKINSALNFFLLSPSLMSPGLGTSN</sequence>
<evidence type="ECO:0000313" key="1">
    <source>
        <dbReference type="EMBL" id="CAK7347011.1"/>
    </source>
</evidence>
<proteinExistence type="predicted"/>
<dbReference type="Proteomes" id="UP001314170">
    <property type="component" value="Unassembled WGS sequence"/>
</dbReference>
<keyword evidence="2" id="KW-1185">Reference proteome</keyword>
<reference evidence="1 2" key="1">
    <citation type="submission" date="2024-01" db="EMBL/GenBank/DDBJ databases">
        <authorList>
            <person name="Waweru B."/>
        </authorList>
    </citation>
    <scope>NUCLEOTIDE SEQUENCE [LARGE SCALE GENOMIC DNA]</scope>
</reference>
<evidence type="ECO:0000313" key="2">
    <source>
        <dbReference type="Proteomes" id="UP001314170"/>
    </source>
</evidence>
<gene>
    <name evidence="1" type="ORF">DCAF_LOCUS19691</name>
</gene>
<dbReference type="EMBL" id="CAWUPB010001173">
    <property type="protein sequence ID" value="CAK7347011.1"/>
    <property type="molecule type" value="Genomic_DNA"/>
</dbReference>
<dbReference type="AlphaFoldDB" id="A0AAV1S988"/>
<organism evidence="1 2">
    <name type="scientific">Dovyalis caffra</name>
    <dbReference type="NCBI Taxonomy" id="77055"/>
    <lineage>
        <taxon>Eukaryota</taxon>
        <taxon>Viridiplantae</taxon>
        <taxon>Streptophyta</taxon>
        <taxon>Embryophyta</taxon>
        <taxon>Tracheophyta</taxon>
        <taxon>Spermatophyta</taxon>
        <taxon>Magnoliopsida</taxon>
        <taxon>eudicotyledons</taxon>
        <taxon>Gunneridae</taxon>
        <taxon>Pentapetalae</taxon>
        <taxon>rosids</taxon>
        <taxon>fabids</taxon>
        <taxon>Malpighiales</taxon>
        <taxon>Salicaceae</taxon>
        <taxon>Flacourtieae</taxon>
        <taxon>Dovyalis</taxon>
    </lineage>
</organism>
<comment type="caution">
    <text evidence="1">The sequence shown here is derived from an EMBL/GenBank/DDBJ whole genome shotgun (WGS) entry which is preliminary data.</text>
</comment>
<protein>
    <submittedName>
        <fullName evidence="1">Uncharacterized protein</fullName>
    </submittedName>
</protein>
<name>A0AAV1S988_9ROSI</name>
<accession>A0AAV1S988</accession>